<dbReference type="Proteomes" id="UP000185628">
    <property type="component" value="Unassembled WGS sequence"/>
</dbReference>
<keyword evidence="2" id="KW-1185">Reference proteome</keyword>
<accession>A0A1Q5PZQ7</accession>
<name>A0A1Q5PZQ7_9ACTO</name>
<sequence>MVRFPKDRIASYHAALLFLIAARDLLEDDKTIDLPPFGEPLTFKHPVNVPKEIADFIDEAWEQTTQLIANTEPSSTTEDDIRAGIAIGWQLLSANPSLPFSSPEYEKWRNLITTRFIIPQLDTRPHWPPPLQTLLNHFGPTWDDVKTSAGWQPPEPAPRTTTAPQVPTEELEEMLTALRLFIAHCEKTRTRTAQARYKGWAGVEHEQGRYRPAAQHIRDAFGTWTNAITTARGF</sequence>
<proteinExistence type="predicted"/>
<reference evidence="2" key="1">
    <citation type="submission" date="2016-12" db="EMBL/GenBank/DDBJ databases">
        <authorList>
            <person name="Meng X."/>
        </authorList>
    </citation>
    <scope>NUCLEOTIDE SEQUENCE [LARGE SCALE GENOMIC DNA]</scope>
    <source>
        <strain evidence="2">DSM 19116</strain>
    </source>
</reference>
<evidence type="ECO:0000313" key="1">
    <source>
        <dbReference type="EMBL" id="OKL53104.1"/>
    </source>
</evidence>
<comment type="caution">
    <text evidence="1">The sequence shown here is derived from an EMBL/GenBank/DDBJ whole genome shotgun (WGS) entry which is preliminary data.</text>
</comment>
<protein>
    <submittedName>
        <fullName evidence="1">Uncharacterized protein</fullName>
    </submittedName>
</protein>
<organism evidence="1 2">
    <name type="scientific">Bowdeniella nasicola</name>
    <dbReference type="NCBI Taxonomy" id="208480"/>
    <lineage>
        <taxon>Bacteria</taxon>
        <taxon>Bacillati</taxon>
        <taxon>Actinomycetota</taxon>
        <taxon>Actinomycetes</taxon>
        <taxon>Actinomycetales</taxon>
        <taxon>Actinomycetaceae</taxon>
        <taxon>Bowdeniella</taxon>
    </lineage>
</organism>
<gene>
    <name evidence="1" type="ORF">BSZ39_11290</name>
</gene>
<evidence type="ECO:0000313" key="2">
    <source>
        <dbReference type="Proteomes" id="UP000185628"/>
    </source>
</evidence>
<dbReference type="EMBL" id="MQVR01000088">
    <property type="protein sequence ID" value="OKL53104.1"/>
    <property type="molecule type" value="Genomic_DNA"/>
</dbReference>
<dbReference type="AlphaFoldDB" id="A0A1Q5PZQ7"/>